<proteinExistence type="predicted"/>
<feature type="transmembrane region" description="Helical" evidence="2">
    <location>
        <begin position="200"/>
        <end position="221"/>
    </location>
</feature>
<feature type="transmembrane region" description="Helical" evidence="2">
    <location>
        <begin position="127"/>
        <end position="147"/>
    </location>
</feature>
<name>A0A210PGM6_MIZYE</name>
<feature type="transmembrane region" description="Helical" evidence="2">
    <location>
        <begin position="92"/>
        <end position="115"/>
    </location>
</feature>
<evidence type="ECO:0000313" key="4">
    <source>
        <dbReference type="Proteomes" id="UP000242188"/>
    </source>
</evidence>
<feature type="compositionally biased region" description="Basic and acidic residues" evidence="1">
    <location>
        <begin position="307"/>
        <end position="320"/>
    </location>
</feature>
<feature type="transmembrane region" description="Helical" evidence="2">
    <location>
        <begin position="233"/>
        <end position="252"/>
    </location>
</feature>
<dbReference type="EMBL" id="NEDP02076718">
    <property type="protein sequence ID" value="OWF35596.1"/>
    <property type="molecule type" value="Genomic_DNA"/>
</dbReference>
<feature type="region of interest" description="Disordered" evidence="1">
    <location>
        <begin position="296"/>
        <end position="320"/>
    </location>
</feature>
<reference evidence="3 4" key="1">
    <citation type="journal article" date="2017" name="Nat. Ecol. Evol.">
        <title>Scallop genome provides insights into evolution of bilaterian karyotype and development.</title>
        <authorList>
            <person name="Wang S."/>
            <person name="Zhang J."/>
            <person name="Jiao W."/>
            <person name="Li J."/>
            <person name="Xun X."/>
            <person name="Sun Y."/>
            <person name="Guo X."/>
            <person name="Huan P."/>
            <person name="Dong B."/>
            <person name="Zhang L."/>
            <person name="Hu X."/>
            <person name="Sun X."/>
            <person name="Wang J."/>
            <person name="Zhao C."/>
            <person name="Wang Y."/>
            <person name="Wang D."/>
            <person name="Huang X."/>
            <person name="Wang R."/>
            <person name="Lv J."/>
            <person name="Li Y."/>
            <person name="Zhang Z."/>
            <person name="Liu B."/>
            <person name="Lu W."/>
            <person name="Hui Y."/>
            <person name="Liang J."/>
            <person name="Zhou Z."/>
            <person name="Hou R."/>
            <person name="Li X."/>
            <person name="Liu Y."/>
            <person name="Li H."/>
            <person name="Ning X."/>
            <person name="Lin Y."/>
            <person name="Zhao L."/>
            <person name="Xing Q."/>
            <person name="Dou J."/>
            <person name="Li Y."/>
            <person name="Mao J."/>
            <person name="Guo H."/>
            <person name="Dou H."/>
            <person name="Li T."/>
            <person name="Mu C."/>
            <person name="Jiang W."/>
            <person name="Fu Q."/>
            <person name="Fu X."/>
            <person name="Miao Y."/>
            <person name="Liu J."/>
            <person name="Yu Q."/>
            <person name="Li R."/>
            <person name="Liao H."/>
            <person name="Li X."/>
            <person name="Kong Y."/>
            <person name="Jiang Z."/>
            <person name="Chourrout D."/>
            <person name="Li R."/>
            <person name="Bao Z."/>
        </authorList>
    </citation>
    <scope>NUCLEOTIDE SEQUENCE [LARGE SCALE GENOMIC DNA]</scope>
    <source>
        <strain evidence="3 4">PY_sf001</strain>
    </source>
</reference>
<evidence type="ECO:0000313" key="3">
    <source>
        <dbReference type="EMBL" id="OWF35596.1"/>
    </source>
</evidence>
<dbReference type="OrthoDB" id="6126409at2759"/>
<comment type="caution">
    <text evidence="3">The sequence shown here is derived from an EMBL/GenBank/DDBJ whole genome shotgun (WGS) entry which is preliminary data.</text>
</comment>
<evidence type="ECO:0000256" key="2">
    <source>
        <dbReference type="SAM" id="Phobius"/>
    </source>
</evidence>
<keyword evidence="2" id="KW-0812">Transmembrane</keyword>
<feature type="transmembrane region" description="Helical" evidence="2">
    <location>
        <begin position="168"/>
        <end position="188"/>
    </location>
</feature>
<evidence type="ECO:0000256" key="1">
    <source>
        <dbReference type="SAM" id="MobiDB-lite"/>
    </source>
</evidence>
<protein>
    <submittedName>
        <fullName evidence="3">Uncharacterized protein</fullName>
    </submittedName>
</protein>
<feature type="transmembrane region" description="Helical" evidence="2">
    <location>
        <begin position="12"/>
        <end position="31"/>
    </location>
</feature>
<dbReference type="Proteomes" id="UP000242188">
    <property type="component" value="Unassembled WGS sequence"/>
</dbReference>
<keyword evidence="2" id="KW-1133">Transmembrane helix</keyword>
<dbReference type="AlphaFoldDB" id="A0A210PGM6"/>
<keyword evidence="4" id="KW-1185">Reference proteome</keyword>
<accession>A0A210PGM6</accession>
<gene>
    <name evidence="3" type="ORF">KP79_PYT15955</name>
</gene>
<feature type="transmembrane region" description="Helical" evidence="2">
    <location>
        <begin position="66"/>
        <end position="85"/>
    </location>
</feature>
<sequence>MADKFDYVRGAAFVVAFFVLGVWSLPSWLIADTVFTAFSGVGLYFRPELTIQLQTHDLKLDILHCHLNRVFGSFLIGSAVVWYFCRLSKDSTVVAALLWSRVMGIFCLLSIIISGHFANRKLFTDKHLWFGVLGNSLWWLANAVQLLKSRPKVREGPNVQSRGITLVCNLNLLMLTLVSLALMAFPLMTTGVKGRKLDKYHLHTAKAVGALVMTFSILMWFVPRFVHKRDVRAVFSGQLLTVVLVYVAKGYMQYTSKILGSDEILGWTLMYLPLLLLPMNGLLLTYRVDTKTAPVTGAETSDSNSQMDKETVQSEAKKES</sequence>
<keyword evidence="2" id="KW-0472">Membrane</keyword>
<feature type="transmembrane region" description="Helical" evidence="2">
    <location>
        <begin position="264"/>
        <end position="284"/>
    </location>
</feature>
<organism evidence="3 4">
    <name type="scientific">Mizuhopecten yessoensis</name>
    <name type="common">Japanese scallop</name>
    <name type="synonym">Patinopecten yessoensis</name>
    <dbReference type="NCBI Taxonomy" id="6573"/>
    <lineage>
        <taxon>Eukaryota</taxon>
        <taxon>Metazoa</taxon>
        <taxon>Spiralia</taxon>
        <taxon>Lophotrochozoa</taxon>
        <taxon>Mollusca</taxon>
        <taxon>Bivalvia</taxon>
        <taxon>Autobranchia</taxon>
        <taxon>Pteriomorphia</taxon>
        <taxon>Pectinida</taxon>
        <taxon>Pectinoidea</taxon>
        <taxon>Pectinidae</taxon>
        <taxon>Mizuhopecten</taxon>
    </lineage>
</organism>